<evidence type="ECO:0000256" key="1">
    <source>
        <dbReference type="ARBA" id="ARBA00010838"/>
    </source>
</evidence>
<dbReference type="Pfam" id="PF00232">
    <property type="entry name" value="Glyco_hydro_1"/>
    <property type="match status" value="1"/>
</dbReference>
<dbReference type="EMBL" id="JACCBX010000020">
    <property type="protein sequence ID" value="NYE09322.1"/>
    <property type="molecule type" value="Genomic_DNA"/>
</dbReference>
<name>A0A852TKN3_9BACI</name>
<proteinExistence type="inferred from homology"/>
<dbReference type="SUPFAM" id="SSF51445">
    <property type="entry name" value="(Trans)glycosidases"/>
    <property type="match status" value="1"/>
</dbReference>
<organism evidence="5 6">
    <name type="scientific">Neobacillus niacini</name>
    <dbReference type="NCBI Taxonomy" id="86668"/>
    <lineage>
        <taxon>Bacteria</taxon>
        <taxon>Bacillati</taxon>
        <taxon>Bacillota</taxon>
        <taxon>Bacilli</taxon>
        <taxon>Bacillales</taxon>
        <taxon>Bacillaceae</taxon>
        <taxon>Neobacillus</taxon>
    </lineage>
</organism>
<accession>A0A852TKN3</accession>
<evidence type="ECO:0000313" key="5">
    <source>
        <dbReference type="EMBL" id="NYE09322.1"/>
    </source>
</evidence>
<protein>
    <submittedName>
        <fullName evidence="5">Beta-glucosidase/6-phospho-beta-glucosidase/beta-galactosidase</fullName>
    </submittedName>
</protein>
<reference evidence="6" key="2">
    <citation type="submission" date="2020-08" db="EMBL/GenBank/DDBJ databases">
        <title>The Agave Microbiome: Exploring the role of microbial communities in plant adaptations to desert environments.</title>
        <authorList>
            <person name="Partida-Martinez L.P."/>
        </authorList>
    </citation>
    <scope>NUCLEOTIDE SEQUENCE [LARGE SCALE GENOMIC DNA]</scope>
    <source>
        <strain evidence="6">AT2.8</strain>
    </source>
</reference>
<evidence type="ECO:0000313" key="6">
    <source>
        <dbReference type="Proteomes" id="UP000548423"/>
    </source>
</evidence>
<evidence type="ECO:0000256" key="3">
    <source>
        <dbReference type="ARBA" id="ARBA00023295"/>
    </source>
</evidence>
<dbReference type="PRINTS" id="PR00131">
    <property type="entry name" value="GLHYDRLASE1"/>
</dbReference>
<dbReference type="PANTHER" id="PTHR10353">
    <property type="entry name" value="GLYCOSYL HYDROLASE"/>
    <property type="match status" value="1"/>
</dbReference>
<comment type="similarity">
    <text evidence="1 4">Belongs to the glycosyl hydrolase 1 family.</text>
</comment>
<evidence type="ECO:0000256" key="2">
    <source>
        <dbReference type="ARBA" id="ARBA00022801"/>
    </source>
</evidence>
<dbReference type="InterPro" id="IPR017853">
    <property type="entry name" value="GH"/>
</dbReference>
<dbReference type="Proteomes" id="UP000548423">
    <property type="component" value="Unassembled WGS sequence"/>
</dbReference>
<comment type="caution">
    <text evidence="5">The sequence shown here is derived from an EMBL/GenBank/DDBJ whole genome shotgun (WGS) entry which is preliminary data.</text>
</comment>
<evidence type="ECO:0000256" key="4">
    <source>
        <dbReference type="RuleBase" id="RU003690"/>
    </source>
</evidence>
<keyword evidence="2" id="KW-0378">Hydrolase</keyword>
<dbReference type="GO" id="GO:0008422">
    <property type="term" value="F:beta-glucosidase activity"/>
    <property type="evidence" value="ECO:0007669"/>
    <property type="project" value="TreeGrafter"/>
</dbReference>
<dbReference type="GO" id="GO:0005975">
    <property type="term" value="P:carbohydrate metabolic process"/>
    <property type="evidence" value="ECO:0007669"/>
    <property type="project" value="InterPro"/>
</dbReference>
<keyword evidence="3" id="KW-0326">Glycosidase</keyword>
<dbReference type="Gene3D" id="3.20.20.80">
    <property type="entry name" value="Glycosidases"/>
    <property type="match status" value="1"/>
</dbReference>
<dbReference type="InterPro" id="IPR001360">
    <property type="entry name" value="Glyco_hydro_1"/>
</dbReference>
<reference evidence="6" key="1">
    <citation type="submission" date="2020-07" db="EMBL/GenBank/DDBJ databases">
        <authorList>
            <person name="Partida-Martinez L."/>
            <person name="Huntemann M."/>
            <person name="Clum A."/>
            <person name="Wang J."/>
            <person name="Palaniappan K."/>
            <person name="Ritter S."/>
            <person name="Chen I.-M."/>
            <person name="Stamatis D."/>
            <person name="Reddy T."/>
            <person name="O'Malley R."/>
            <person name="Daum C."/>
            <person name="Shapiro N."/>
            <person name="Ivanova N."/>
            <person name="Kyrpides N."/>
            <person name="Woyke T."/>
        </authorList>
    </citation>
    <scope>NUCLEOTIDE SEQUENCE [LARGE SCALE GENOMIC DNA]</scope>
    <source>
        <strain evidence="6">AT2.8</strain>
    </source>
</reference>
<dbReference type="AlphaFoldDB" id="A0A852TKN3"/>
<dbReference type="PANTHER" id="PTHR10353:SF36">
    <property type="entry name" value="LP05116P"/>
    <property type="match status" value="1"/>
</dbReference>
<gene>
    <name evidence="5" type="ORF">F4694_006193</name>
</gene>
<sequence length="59" mass="6929">MYGRRDPSIGYTHWSLLDNFEWQLGYEQRFGLIAVDRSTQTRYPKKSLSYIGNVKQSGL</sequence>